<dbReference type="GO" id="GO:0003723">
    <property type="term" value="F:RNA binding"/>
    <property type="evidence" value="ECO:0007669"/>
    <property type="project" value="UniProtKB-UniRule"/>
</dbReference>
<dbReference type="CDD" id="cd09878">
    <property type="entry name" value="PIN_VapC_VirB11L-ATPase-like"/>
    <property type="match status" value="1"/>
</dbReference>
<dbReference type="InterPro" id="IPR009019">
    <property type="entry name" value="KH_sf_prok-type"/>
</dbReference>
<dbReference type="PATRIC" id="fig|351160.9.peg.2698"/>
<dbReference type="InterPro" id="IPR002716">
    <property type="entry name" value="PIN_dom"/>
</dbReference>
<comment type="similarity">
    <text evidence="1">In the N-terminal section; belongs to the PINc/VapC protein family.</text>
</comment>
<keyword evidence="2" id="KW-0694">RNA-binding</keyword>
<evidence type="ECO:0000313" key="7">
    <source>
        <dbReference type="Proteomes" id="UP000000663"/>
    </source>
</evidence>
<dbReference type="Proteomes" id="UP000000663">
    <property type="component" value="Chromosome"/>
</dbReference>
<dbReference type="Pfam" id="PF01850">
    <property type="entry name" value="PIN"/>
    <property type="match status" value="1"/>
</dbReference>
<dbReference type="PROSITE" id="PS50084">
    <property type="entry name" value="KH_TYPE_1"/>
    <property type="match status" value="1"/>
</dbReference>
<dbReference type="InterPro" id="IPR003593">
    <property type="entry name" value="AAA+_ATPase"/>
</dbReference>
<dbReference type="SUPFAM" id="SSF54814">
    <property type="entry name" value="Prokaryotic type KH domain (KH-domain type II)"/>
    <property type="match status" value="1"/>
</dbReference>
<feature type="region of interest" description="Disordered" evidence="3">
    <location>
        <begin position="538"/>
        <end position="560"/>
    </location>
</feature>
<evidence type="ECO:0000313" key="6">
    <source>
        <dbReference type="EMBL" id="CAJ35539.1"/>
    </source>
</evidence>
<sequence length="633" mass="70007">MTRQRSQGASMTGLKLVPDTSTIINGSITKKVESGEYRDAIIIVPEAVVAELESQANRGLEIGFNGLEELRKLHDMHLAGEIELQFTGPRPTLDQVKLAPGGEIDYMIRSIAAKHNAEFITSDKVQASVARATGIPVIYLKPEREEQKKPLSIMDYFTDDTMSVHLKADVEPLAKRGSIGTMRLEKISDRKLSDKDIIRMAHEILEHTKNDPNGFIEMEKSGATVVQLGSMRIAIAMPPFSDGAEITVVRPIAKLNLEDYAFSKTFKERLIEKRRGILISGPPGAGKSTFAQACAEFLLSNDFIIKTMESPRDLQLPESITQYAPLEGNMENTADILLLVRPDYTIYDELRKTSDFSIFSDMRLAGVGMIGVVHATRGIDAIQRFIGRIELGVIPQVVDTVVFIDKGTIEKVYDLTFTVKVPAGMQEADLARPVILVKEMETNRAEYEIYTYGEQVVVMPVGAEKKPPKAAMKLASREIQKVIGKYVKGYVEVEMQGENSALVKVREKEIAGLLGKAGSTIKRIEKDLGIHIDVRSLDEESRRGEPEEAPVTAPRKKSQEIPVEVEETKRHVVLYFPERYMGETMEVSAGGKYLFTATIGKGSSIKVPKGSNLVDRLLTAQAAGEEITARLAE</sequence>
<gene>
    <name evidence="6" type="primary">gsp-3</name>
    <name evidence="6" type="ORF">RCIX20</name>
</gene>
<evidence type="ECO:0000256" key="1">
    <source>
        <dbReference type="ARBA" id="ARBA00046345"/>
    </source>
</evidence>
<dbReference type="Gene3D" id="3.40.50.300">
    <property type="entry name" value="P-loop containing nucleotide triphosphate hydrolases"/>
    <property type="match status" value="1"/>
</dbReference>
<dbReference type="STRING" id="351160.RCIX20"/>
<dbReference type="InterPro" id="IPR027417">
    <property type="entry name" value="P-loop_NTPase"/>
</dbReference>
<dbReference type="PANTHER" id="PTHR11603:SF147">
    <property type="entry name" value="MEMBRANE PROTEIN"/>
    <property type="match status" value="1"/>
</dbReference>
<dbReference type="InterPro" id="IPR029060">
    <property type="entry name" value="PIN-like_dom_sf"/>
</dbReference>
<dbReference type="AlphaFoldDB" id="Q0W7V4"/>
<dbReference type="NCBIfam" id="NF010335">
    <property type="entry name" value="PRK13764.1"/>
    <property type="match status" value="1"/>
</dbReference>
<dbReference type="CDD" id="cd00105">
    <property type="entry name" value="KH-I"/>
    <property type="match status" value="1"/>
</dbReference>
<reference evidence="6 7" key="1">
    <citation type="journal article" date="2006" name="Science">
        <title>Genome of rice cluster I archaea -- the key methane producers in the rice rhizosphere.</title>
        <authorList>
            <person name="Erkel C."/>
            <person name="Kube M."/>
            <person name="Reinhardt R."/>
            <person name="Liesack W."/>
        </authorList>
    </citation>
    <scope>NUCLEOTIDE SEQUENCE [LARGE SCALE GENOMIC DNA]</scope>
    <source>
        <strain evidence="7">DSM 22066 / NBRC 105507 / MRE50</strain>
    </source>
</reference>
<evidence type="ECO:0000259" key="5">
    <source>
        <dbReference type="SMART" id="SM00670"/>
    </source>
</evidence>
<dbReference type="eggNOG" id="arCOG04116">
    <property type="taxonomic scope" value="Archaea"/>
</dbReference>
<dbReference type="SUPFAM" id="SSF88723">
    <property type="entry name" value="PIN domain-like"/>
    <property type="match status" value="1"/>
</dbReference>
<dbReference type="InterPro" id="IPR052041">
    <property type="entry name" value="Nucleic_acid_metab_PIN/TRAM"/>
</dbReference>
<dbReference type="EMBL" id="AM114193">
    <property type="protein sequence ID" value="CAJ35539.1"/>
    <property type="molecule type" value="Genomic_DNA"/>
</dbReference>
<dbReference type="InterPro" id="IPR001482">
    <property type="entry name" value="T2SS/T4SS_dom"/>
</dbReference>
<dbReference type="KEGG" id="rci:RCIX20"/>
<name>Q0W7V4_METAR</name>
<dbReference type="SMART" id="SM00670">
    <property type="entry name" value="PINc"/>
    <property type="match status" value="1"/>
</dbReference>
<accession>Q0W7V4</accession>
<organism evidence="6 7">
    <name type="scientific">Methanocella arvoryzae (strain DSM 22066 / NBRC 105507 / MRE50)</name>
    <dbReference type="NCBI Taxonomy" id="351160"/>
    <lineage>
        <taxon>Archaea</taxon>
        <taxon>Methanobacteriati</taxon>
        <taxon>Methanobacteriota</taxon>
        <taxon>Stenosarchaea group</taxon>
        <taxon>Methanomicrobia</taxon>
        <taxon>Methanocellales</taxon>
        <taxon>Methanocellaceae</taxon>
        <taxon>Methanocella</taxon>
    </lineage>
</organism>
<evidence type="ECO:0000256" key="2">
    <source>
        <dbReference type="PROSITE-ProRule" id="PRU00117"/>
    </source>
</evidence>
<feature type="domain" description="AAA+ ATPase" evidence="4">
    <location>
        <begin position="273"/>
        <end position="395"/>
    </location>
</feature>
<evidence type="ECO:0000259" key="4">
    <source>
        <dbReference type="SMART" id="SM00382"/>
    </source>
</evidence>
<dbReference type="SUPFAM" id="SSF52540">
    <property type="entry name" value="P-loop containing nucleoside triphosphate hydrolases"/>
    <property type="match status" value="1"/>
</dbReference>
<feature type="domain" description="PIN" evidence="5">
    <location>
        <begin position="14"/>
        <end position="128"/>
    </location>
</feature>
<dbReference type="Pfam" id="PF00437">
    <property type="entry name" value="T2SSE"/>
    <property type="match status" value="1"/>
</dbReference>
<dbReference type="PANTHER" id="PTHR11603">
    <property type="entry name" value="AAA FAMILY ATPASE"/>
    <property type="match status" value="1"/>
</dbReference>
<dbReference type="Gene3D" id="3.40.50.1010">
    <property type="entry name" value="5'-nuclease"/>
    <property type="match status" value="1"/>
</dbReference>
<proteinExistence type="inferred from homology"/>
<evidence type="ECO:0000256" key="3">
    <source>
        <dbReference type="SAM" id="MobiDB-lite"/>
    </source>
</evidence>
<dbReference type="SMART" id="SM00382">
    <property type="entry name" value="AAA"/>
    <property type="match status" value="1"/>
</dbReference>
<keyword evidence="7" id="KW-1185">Reference proteome</keyword>
<protein>
    <submittedName>
        <fullName evidence="6">Bacterial type II secretion system ATPase</fullName>
    </submittedName>
</protein>